<evidence type="ECO:0000256" key="7">
    <source>
        <dbReference type="RuleBase" id="RU363032"/>
    </source>
</evidence>
<accession>A0A1N7DMP4</accession>
<protein>
    <submittedName>
        <fullName evidence="10">NitT/TauT family transport system permease protein</fullName>
    </submittedName>
</protein>
<dbReference type="InterPro" id="IPR000515">
    <property type="entry name" value="MetI-like"/>
</dbReference>
<feature type="transmembrane region" description="Helical" evidence="7">
    <location>
        <begin position="29"/>
        <end position="46"/>
    </location>
</feature>
<organism evidence="10 11">
    <name type="scientific">Williamsia sterculiae</name>
    <dbReference type="NCBI Taxonomy" id="1344003"/>
    <lineage>
        <taxon>Bacteria</taxon>
        <taxon>Bacillati</taxon>
        <taxon>Actinomycetota</taxon>
        <taxon>Actinomycetes</taxon>
        <taxon>Mycobacteriales</taxon>
        <taxon>Nocardiaceae</taxon>
        <taxon>Williamsia</taxon>
    </lineage>
</organism>
<feature type="transmembrane region" description="Helical" evidence="7">
    <location>
        <begin position="85"/>
        <end position="106"/>
    </location>
</feature>
<keyword evidence="4 7" id="KW-0812">Transmembrane</keyword>
<feature type="domain" description="ABC transmembrane type-1" evidence="9">
    <location>
        <begin position="74"/>
        <end position="264"/>
    </location>
</feature>
<feature type="region of interest" description="Disordered" evidence="8">
    <location>
        <begin position="1"/>
        <end position="24"/>
    </location>
</feature>
<keyword evidence="11" id="KW-1185">Reference proteome</keyword>
<reference evidence="10 11" key="1">
    <citation type="submission" date="2017-01" db="EMBL/GenBank/DDBJ databases">
        <authorList>
            <person name="Mah S.A."/>
            <person name="Swanson W.J."/>
            <person name="Moy G.W."/>
            <person name="Vacquier V.D."/>
        </authorList>
    </citation>
    <scope>NUCLEOTIDE SEQUENCE [LARGE SCALE GENOMIC DNA]</scope>
    <source>
        <strain evidence="10 11">CPCC 203464</strain>
    </source>
</reference>
<dbReference type="PANTHER" id="PTHR30151">
    <property type="entry name" value="ALKANE SULFONATE ABC TRANSPORTER-RELATED, MEMBRANE SUBUNIT"/>
    <property type="match status" value="1"/>
</dbReference>
<evidence type="ECO:0000313" key="11">
    <source>
        <dbReference type="Proteomes" id="UP000186218"/>
    </source>
</evidence>
<dbReference type="GO" id="GO:0005886">
    <property type="term" value="C:plasma membrane"/>
    <property type="evidence" value="ECO:0007669"/>
    <property type="project" value="UniProtKB-SubCell"/>
</dbReference>
<feature type="transmembrane region" description="Helical" evidence="7">
    <location>
        <begin position="145"/>
        <end position="164"/>
    </location>
</feature>
<dbReference type="Gene3D" id="1.10.3720.10">
    <property type="entry name" value="MetI-like"/>
    <property type="match status" value="1"/>
</dbReference>
<dbReference type="OrthoDB" id="3574452at2"/>
<evidence type="ECO:0000256" key="4">
    <source>
        <dbReference type="ARBA" id="ARBA00022692"/>
    </source>
</evidence>
<evidence type="ECO:0000256" key="8">
    <source>
        <dbReference type="SAM" id="MobiDB-lite"/>
    </source>
</evidence>
<feature type="compositionally biased region" description="Low complexity" evidence="8">
    <location>
        <begin position="1"/>
        <end position="17"/>
    </location>
</feature>
<sequence length="274" mass="28771">MTVIDPATTAAPRAPADSSRRRTPSARTWLPPIAFGVGLVLLWQLLCRVGGIPTFLLPAPSAILAAAGDNVSVMVDSTLVTGRNALIGLLVGILTGLAAAMLAVWIRPFDELLGPLATAAAAIPIVATAPVFYGMYSATQEMPRILTVALIVFFPIYVSAARGLRDISAVHADLMRSYAIGKWAETRTVRIPAALGFVFTGLRIAAPNAVIAEIVAEYFGGLQNGLGYRITSAAAATDYASAWSYVVASIVLGLVFFVAVVVLETVVAPHRPSR</sequence>
<evidence type="ECO:0000256" key="1">
    <source>
        <dbReference type="ARBA" id="ARBA00004651"/>
    </source>
</evidence>
<feature type="transmembrane region" description="Helical" evidence="7">
    <location>
        <begin position="112"/>
        <end position="133"/>
    </location>
</feature>
<dbReference type="EMBL" id="FTNT01000002">
    <property type="protein sequence ID" value="SIR76965.1"/>
    <property type="molecule type" value="Genomic_DNA"/>
</dbReference>
<evidence type="ECO:0000256" key="5">
    <source>
        <dbReference type="ARBA" id="ARBA00022989"/>
    </source>
</evidence>
<dbReference type="Proteomes" id="UP000186218">
    <property type="component" value="Unassembled WGS sequence"/>
</dbReference>
<evidence type="ECO:0000256" key="6">
    <source>
        <dbReference type="ARBA" id="ARBA00023136"/>
    </source>
</evidence>
<keyword evidence="2 7" id="KW-0813">Transport</keyword>
<proteinExistence type="inferred from homology"/>
<dbReference type="RefSeq" id="WP_083709251.1">
    <property type="nucleotide sequence ID" value="NZ_FTNT01000002.1"/>
</dbReference>
<dbReference type="GO" id="GO:0055085">
    <property type="term" value="P:transmembrane transport"/>
    <property type="evidence" value="ECO:0007669"/>
    <property type="project" value="InterPro"/>
</dbReference>
<name>A0A1N7DMP4_9NOCA</name>
<keyword evidence="6 7" id="KW-0472">Membrane</keyword>
<evidence type="ECO:0000256" key="3">
    <source>
        <dbReference type="ARBA" id="ARBA00022475"/>
    </source>
</evidence>
<comment type="similarity">
    <text evidence="7">Belongs to the binding-protein-dependent transport system permease family.</text>
</comment>
<dbReference type="STRING" id="1344003.SAMN05445060_0758"/>
<dbReference type="SUPFAM" id="SSF161098">
    <property type="entry name" value="MetI-like"/>
    <property type="match status" value="1"/>
</dbReference>
<dbReference type="PROSITE" id="PS50928">
    <property type="entry name" value="ABC_TM1"/>
    <property type="match status" value="1"/>
</dbReference>
<gene>
    <name evidence="10" type="ORF">SAMN05445060_0758</name>
</gene>
<feature type="transmembrane region" description="Helical" evidence="7">
    <location>
        <begin position="242"/>
        <end position="267"/>
    </location>
</feature>
<keyword evidence="5 7" id="KW-1133">Transmembrane helix</keyword>
<comment type="subcellular location">
    <subcellularLocation>
        <location evidence="1 7">Cell membrane</location>
        <topology evidence="1 7">Multi-pass membrane protein</topology>
    </subcellularLocation>
</comment>
<dbReference type="InterPro" id="IPR035906">
    <property type="entry name" value="MetI-like_sf"/>
</dbReference>
<keyword evidence="3" id="KW-1003">Cell membrane</keyword>
<evidence type="ECO:0000256" key="2">
    <source>
        <dbReference type="ARBA" id="ARBA00022448"/>
    </source>
</evidence>
<dbReference type="PANTHER" id="PTHR30151:SF20">
    <property type="entry name" value="ABC TRANSPORTER PERMEASE PROTEIN HI_0355-RELATED"/>
    <property type="match status" value="1"/>
</dbReference>
<dbReference type="Pfam" id="PF00528">
    <property type="entry name" value="BPD_transp_1"/>
    <property type="match status" value="1"/>
</dbReference>
<dbReference type="AlphaFoldDB" id="A0A1N7DMP4"/>
<evidence type="ECO:0000259" key="9">
    <source>
        <dbReference type="PROSITE" id="PS50928"/>
    </source>
</evidence>
<dbReference type="CDD" id="cd06261">
    <property type="entry name" value="TM_PBP2"/>
    <property type="match status" value="1"/>
</dbReference>
<evidence type="ECO:0000313" key="10">
    <source>
        <dbReference type="EMBL" id="SIR76965.1"/>
    </source>
</evidence>